<dbReference type="GO" id="GO:0003677">
    <property type="term" value="F:DNA binding"/>
    <property type="evidence" value="ECO:0007669"/>
    <property type="project" value="InterPro"/>
</dbReference>
<protein>
    <submittedName>
        <fullName evidence="3">IS5 family transposase</fullName>
    </submittedName>
</protein>
<feature type="domain" description="Transposase IS4-like" evidence="2">
    <location>
        <begin position="6"/>
        <end position="192"/>
    </location>
</feature>
<comment type="caution">
    <text evidence="3">The sequence shown here is derived from an EMBL/GenBank/DDBJ whole genome shotgun (WGS) entry which is preliminary data.</text>
</comment>
<reference evidence="3 4" key="1">
    <citation type="submission" date="2020-07" db="EMBL/GenBank/DDBJ databases">
        <title>Definition of the novel symbiovar canariense within Mesorhizobium novociceri, a new species of genus Mesorhizobium nodulating Cicer canariense in the Caldera de Taburiente National Park (La Palma, Canary Islands).</title>
        <authorList>
            <person name="Leon-Barrios M."/>
            <person name="Perez-Yepez J."/>
            <person name="Flores-Felix J.D."/>
            <person name="Ramirez-Baena M.H."/>
            <person name="Pulido-Suarez L."/>
            <person name="Igual J.M."/>
            <person name="Velazquez E."/>
            <person name="Peix A."/>
        </authorList>
    </citation>
    <scope>NUCLEOTIDE SEQUENCE [LARGE SCALE GENOMIC DNA]</scope>
    <source>
        <strain evidence="3 4">CCANP35</strain>
    </source>
</reference>
<dbReference type="PANTHER" id="PTHR34631:SF3">
    <property type="entry name" value="ISSOD12 TRANSPOSASE TNPA_ISSOD12"/>
    <property type="match status" value="1"/>
</dbReference>
<organism evidence="3 4">
    <name type="scientific">Mesorhizobium neociceri</name>
    <dbReference type="NCBI Taxonomy" id="1307853"/>
    <lineage>
        <taxon>Bacteria</taxon>
        <taxon>Pseudomonadati</taxon>
        <taxon>Pseudomonadota</taxon>
        <taxon>Alphaproteobacteria</taxon>
        <taxon>Hyphomicrobiales</taxon>
        <taxon>Phyllobacteriaceae</taxon>
        <taxon>Mesorhizobium</taxon>
    </lineage>
</organism>
<accession>A0A838B9L1</accession>
<feature type="region of interest" description="Disordered" evidence="1">
    <location>
        <begin position="99"/>
        <end position="126"/>
    </location>
</feature>
<gene>
    <name evidence="3" type="ORF">H0241_21270</name>
</gene>
<feature type="compositionally biased region" description="Basic and acidic residues" evidence="1">
    <location>
        <begin position="115"/>
        <end position="126"/>
    </location>
</feature>
<dbReference type="NCBIfam" id="NF033579">
    <property type="entry name" value="transpos_IS5_2"/>
    <property type="match status" value="1"/>
</dbReference>
<dbReference type="Pfam" id="PF01609">
    <property type="entry name" value="DDE_Tnp_1"/>
    <property type="match status" value="1"/>
</dbReference>
<dbReference type="PANTHER" id="PTHR34631">
    <property type="match status" value="1"/>
</dbReference>
<dbReference type="AlphaFoldDB" id="A0A838B9L1"/>
<keyword evidence="4" id="KW-1185">Reference proteome</keyword>
<dbReference type="InterPro" id="IPR002559">
    <property type="entry name" value="Transposase_11"/>
</dbReference>
<dbReference type="EMBL" id="JACDTY010000011">
    <property type="protein sequence ID" value="MBA1142757.1"/>
    <property type="molecule type" value="Genomic_DNA"/>
</dbReference>
<name>A0A838B9L1_9HYPH</name>
<evidence type="ECO:0000256" key="1">
    <source>
        <dbReference type="SAM" id="MobiDB-lite"/>
    </source>
</evidence>
<dbReference type="GO" id="GO:0004803">
    <property type="term" value="F:transposase activity"/>
    <property type="evidence" value="ECO:0007669"/>
    <property type="project" value="InterPro"/>
</dbReference>
<dbReference type="InterPro" id="IPR053172">
    <property type="entry name" value="Tn903_transposase"/>
</dbReference>
<evidence type="ECO:0000313" key="4">
    <source>
        <dbReference type="Proteomes" id="UP000558284"/>
    </source>
</evidence>
<dbReference type="InterPro" id="IPR053520">
    <property type="entry name" value="Transposase_Tn903"/>
</dbReference>
<proteinExistence type="predicted"/>
<dbReference type="Proteomes" id="UP000558284">
    <property type="component" value="Unassembled WGS sequence"/>
</dbReference>
<dbReference type="GO" id="GO:0006313">
    <property type="term" value="P:DNA transposition"/>
    <property type="evidence" value="ECO:0007669"/>
    <property type="project" value="InterPro"/>
</dbReference>
<evidence type="ECO:0000259" key="2">
    <source>
        <dbReference type="Pfam" id="PF01609"/>
    </source>
</evidence>
<evidence type="ECO:0000313" key="3">
    <source>
        <dbReference type="EMBL" id="MBA1142757.1"/>
    </source>
</evidence>
<sequence length="204" mass="22776">MAAQRPVDLVIDSTGLKFYGAGEWARHKHGETRRSWRKLHISVNPDDNEIIAFELTDDDTSDASMIGELVANSGGNIRRVIADGAYDGEPTYKAIRAARPARSPPDIVIPPREPSIPDKGDPHGGSERELHAAEIALHGRMAWQKRHGYGRRSLVETAISRIKRINDGRLKSRTFGPQQNEIAIHIKIANRNMIIARPLSERVR</sequence>